<dbReference type="InterPro" id="IPR003961">
    <property type="entry name" value="FN3_dom"/>
</dbReference>
<evidence type="ECO:0000259" key="1">
    <source>
        <dbReference type="PROSITE" id="PS50853"/>
    </source>
</evidence>
<dbReference type="EMBL" id="LNQE01000566">
    <property type="protein sequence ID" value="KUG25952.1"/>
    <property type="molecule type" value="Genomic_DNA"/>
</dbReference>
<dbReference type="NCBIfam" id="TIGR02145">
    <property type="entry name" value="Fib_succ_major"/>
    <property type="match status" value="2"/>
</dbReference>
<gene>
    <name evidence="2" type="ORF">ASZ90_004218</name>
</gene>
<protein>
    <submittedName>
        <fullName evidence="2">Sclb protein</fullName>
    </submittedName>
</protein>
<evidence type="ECO:0000313" key="2">
    <source>
        <dbReference type="EMBL" id="KUG25952.1"/>
    </source>
</evidence>
<dbReference type="AlphaFoldDB" id="A0A0W8FYH6"/>
<sequence length="546" mass="60312">MEVSDDGGQTYDYACTQVSGDIGNNINTGNGKTITWQHDTEHGSSPSGDNFIIKIVADDIVGDEVYHYGQIYSTVTIGDQVWFKENLNVGTRIDGSQNMTDNGVIEKYCYDDNPANCVTYGGLYLWKEIMEYDNSEYSQGVCPDGWHIPSENDFRHLKNLVNDDGNVLKSVGKGSGAGAGTNTTDFSALLEGYFYAGDFYDIDIYTSFWSSKERAIGEDLWFTLEATSNTIYFGYSWDDTEGYAVRCLRNDPPAIPIQLLPSDNATSQSMRPTLNWENKFNVSSYTLQVAENSSFTPTIVNESNITDNKFETATLSSNTEYFWRVLATNNYGSFGYSYTWSFETGEDGGPCPGTETVDYGGQTYNTVMIGAQCWLKENLNVGTRIDGSQDQADNATIEKYCYDDNENNCDEYGGLYQWDEMMQYTTTEGTQGICPTGWHIPSSTELTTLTNSVSDDGNALKAVGEGSGAGAGTNISSFTALFSGHRSGNLATYGQFGGLESSIHLWSSSQFNLEYADLRYMDDADGDIDQYGELKTFGFAVRCIKD</sequence>
<comment type="caution">
    <text evidence="2">The sequence shown here is derived from an EMBL/GenBank/DDBJ whole genome shotgun (WGS) entry which is preliminary data.</text>
</comment>
<dbReference type="InterPro" id="IPR011871">
    <property type="entry name" value="Fib_succ_major"/>
</dbReference>
<dbReference type="Gene3D" id="2.60.40.10">
    <property type="entry name" value="Immunoglobulins"/>
    <property type="match status" value="1"/>
</dbReference>
<reference evidence="2" key="1">
    <citation type="journal article" date="2015" name="Proc. Natl. Acad. Sci. U.S.A.">
        <title>Networks of energetic and metabolic interactions define dynamics in microbial communities.</title>
        <authorList>
            <person name="Embree M."/>
            <person name="Liu J.K."/>
            <person name="Al-Bassam M.M."/>
            <person name="Zengler K."/>
        </authorList>
    </citation>
    <scope>NUCLEOTIDE SEQUENCE</scope>
</reference>
<dbReference type="PROSITE" id="PS50853">
    <property type="entry name" value="FN3"/>
    <property type="match status" value="1"/>
</dbReference>
<dbReference type="Pfam" id="PF09603">
    <property type="entry name" value="Fib_succ_major"/>
    <property type="match status" value="2"/>
</dbReference>
<proteinExistence type="predicted"/>
<accession>A0A0W8FYH6</accession>
<dbReference type="SUPFAM" id="SSF49265">
    <property type="entry name" value="Fibronectin type III"/>
    <property type="match status" value="1"/>
</dbReference>
<dbReference type="InterPro" id="IPR036116">
    <property type="entry name" value="FN3_sf"/>
</dbReference>
<name>A0A0W8FYH6_9ZZZZ</name>
<organism evidence="2">
    <name type="scientific">hydrocarbon metagenome</name>
    <dbReference type="NCBI Taxonomy" id="938273"/>
    <lineage>
        <taxon>unclassified sequences</taxon>
        <taxon>metagenomes</taxon>
        <taxon>ecological metagenomes</taxon>
    </lineage>
</organism>
<dbReference type="InterPro" id="IPR013783">
    <property type="entry name" value="Ig-like_fold"/>
</dbReference>
<feature type="domain" description="Fibronectin type-III" evidence="1">
    <location>
        <begin position="252"/>
        <end position="347"/>
    </location>
</feature>